<dbReference type="PANTHER" id="PTHR34216:SF3">
    <property type="entry name" value="POLY-BETA-1,6-N-ACETYL-D-GLUCOSAMINE N-DEACETYLASE"/>
    <property type="match status" value="1"/>
</dbReference>
<comment type="subcellular location">
    <subcellularLocation>
        <location evidence="1">Secreted</location>
    </subcellularLocation>
</comment>
<evidence type="ECO:0000256" key="1">
    <source>
        <dbReference type="ARBA" id="ARBA00004613"/>
    </source>
</evidence>
<dbReference type="GO" id="GO:0016810">
    <property type="term" value="F:hydrolase activity, acting on carbon-nitrogen (but not peptide) bonds"/>
    <property type="evidence" value="ECO:0007669"/>
    <property type="project" value="InterPro"/>
</dbReference>
<dbReference type="InterPro" id="IPR011330">
    <property type="entry name" value="Glyco_hydro/deAcase_b/a-brl"/>
</dbReference>
<dbReference type="InterPro" id="IPR002509">
    <property type="entry name" value="NODB_dom"/>
</dbReference>
<dbReference type="EC" id="3.-.-.-" evidence="4"/>
<dbReference type="PROSITE" id="PS51677">
    <property type="entry name" value="NODB"/>
    <property type="match status" value="1"/>
</dbReference>
<keyword evidence="2" id="KW-0732">Signal</keyword>
<dbReference type="EMBL" id="CZPZ01000001">
    <property type="protein sequence ID" value="CUS31761.1"/>
    <property type="molecule type" value="Genomic_DNA"/>
</dbReference>
<gene>
    <name evidence="4" type="ORF">COMA2_10279</name>
</gene>
<accession>A0A0S4L262</accession>
<dbReference type="InterPro" id="IPR051398">
    <property type="entry name" value="Polysacch_Deacetylase"/>
</dbReference>
<feature type="domain" description="NodB homology" evidence="3">
    <location>
        <begin position="99"/>
        <end position="348"/>
    </location>
</feature>
<dbReference type="GO" id="GO:0005975">
    <property type="term" value="P:carbohydrate metabolic process"/>
    <property type="evidence" value="ECO:0007669"/>
    <property type="project" value="InterPro"/>
</dbReference>
<keyword evidence="4" id="KW-0378">Hydrolase</keyword>
<keyword evidence="5" id="KW-1185">Reference proteome</keyword>
<dbReference type="GO" id="GO:0005576">
    <property type="term" value="C:extracellular region"/>
    <property type="evidence" value="ECO:0007669"/>
    <property type="project" value="UniProtKB-SubCell"/>
</dbReference>
<evidence type="ECO:0000313" key="4">
    <source>
        <dbReference type="EMBL" id="CUS31761.1"/>
    </source>
</evidence>
<dbReference type="Pfam" id="PF01522">
    <property type="entry name" value="Polysacc_deac_1"/>
    <property type="match status" value="2"/>
</dbReference>
<dbReference type="CDD" id="cd10918">
    <property type="entry name" value="CE4_NodB_like_5s_6s"/>
    <property type="match status" value="1"/>
</dbReference>
<evidence type="ECO:0000256" key="2">
    <source>
        <dbReference type="ARBA" id="ARBA00022729"/>
    </source>
</evidence>
<dbReference type="Proteomes" id="UP000198736">
    <property type="component" value="Unassembled WGS sequence"/>
</dbReference>
<dbReference type="Gene3D" id="3.20.20.370">
    <property type="entry name" value="Glycoside hydrolase/deacetylase"/>
    <property type="match status" value="1"/>
</dbReference>
<name>A0A0S4L262_9BACT</name>
<organism evidence="4 5">
    <name type="scientific">Candidatus Nitrospira nitrificans</name>
    <dbReference type="NCBI Taxonomy" id="1742973"/>
    <lineage>
        <taxon>Bacteria</taxon>
        <taxon>Pseudomonadati</taxon>
        <taxon>Nitrospirota</taxon>
        <taxon>Nitrospiria</taxon>
        <taxon>Nitrospirales</taxon>
        <taxon>Nitrospiraceae</taxon>
        <taxon>Nitrospira</taxon>
    </lineage>
</organism>
<proteinExistence type="predicted"/>
<protein>
    <submittedName>
        <fullName evidence="4">Putative Polysaccharide deacetylase</fullName>
        <ecNumber evidence="4">3.-.-.-</ecNumber>
    </submittedName>
</protein>
<reference evidence="5" key="1">
    <citation type="submission" date="2015-10" db="EMBL/GenBank/DDBJ databases">
        <authorList>
            <person name="Luecker S."/>
            <person name="Luecker S."/>
        </authorList>
    </citation>
    <scope>NUCLEOTIDE SEQUENCE [LARGE SCALE GENOMIC DNA]</scope>
</reference>
<sequence>MGTVQAINRLKSWVRQGAAGLYSRMPGCLSPLRGKVSILTYHRVLPLEDVRMQCVQPGMYVTPDMFERHLAFLSAEFQLISFSELLTLWTARRWDPMARYCVMTFDDGWLDTYRHAWPALQRHRIPATVFLPTAFIGTDRWFWPDRLGLIMQSHFRGALPERQNRFRRLVKNFPWLMPAIDAFERGDTDAIVECWKVQPQEQIDACLEEWLAESQTAFPSQRVLMNWEEACEMSSSGVEFGSHSVSHRIMTTLSPPDVAREAAESMAMLREKGLSPIPVFCYPNGNWSPLVADQVREAGYRAATTTQFGHEEGKPASWFALKRINIHQGIAYNESLLAFHLAGFNGWL</sequence>
<evidence type="ECO:0000313" key="5">
    <source>
        <dbReference type="Proteomes" id="UP000198736"/>
    </source>
</evidence>
<dbReference type="SUPFAM" id="SSF88713">
    <property type="entry name" value="Glycoside hydrolase/deacetylase"/>
    <property type="match status" value="1"/>
</dbReference>
<evidence type="ECO:0000259" key="3">
    <source>
        <dbReference type="PROSITE" id="PS51677"/>
    </source>
</evidence>
<dbReference type="AlphaFoldDB" id="A0A0S4L262"/>
<dbReference type="PANTHER" id="PTHR34216">
    <property type="match status" value="1"/>
</dbReference>
<dbReference type="STRING" id="1742973.COMA2_10279"/>